<dbReference type="Proteomes" id="UP000663881">
    <property type="component" value="Unassembled WGS sequence"/>
</dbReference>
<dbReference type="AlphaFoldDB" id="A0A820Q5B4"/>
<evidence type="ECO:0000256" key="1">
    <source>
        <dbReference type="SAM" id="MobiDB-lite"/>
    </source>
</evidence>
<protein>
    <submittedName>
        <fullName evidence="2">Uncharacterized protein</fullName>
    </submittedName>
</protein>
<comment type="caution">
    <text evidence="2">The sequence shown here is derived from an EMBL/GenBank/DDBJ whole genome shotgun (WGS) entry which is preliminary data.</text>
</comment>
<reference evidence="2" key="1">
    <citation type="submission" date="2021-02" db="EMBL/GenBank/DDBJ databases">
        <authorList>
            <person name="Nowell W R."/>
        </authorList>
    </citation>
    <scope>NUCLEOTIDE SEQUENCE</scope>
</reference>
<accession>A0A820Q5B4</accession>
<gene>
    <name evidence="2" type="ORF">OKA104_LOCUS52189</name>
</gene>
<proteinExistence type="predicted"/>
<sequence>MHEFELRNSSKTRTRRKPTSSLTTPLEVTTTNNILSTTYTNVATILS</sequence>
<organism evidence="2 3">
    <name type="scientific">Adineta steineri</name>
    <dbReference type="NCBI Taxonomy" id="433720"/>
    <lineage>
        <taxon>Eukaryota</taxon>
        <taxon>Metazoa</taxon>
        <taxon>Spiralia</taxon>
        <taxon>Gnathifera</taxon>
        <taxon>Rotifera</taxon>
        <taxon>Eurotatoria</taxon>
        <taxon>Bdelloidea</taxon>
        <taxon>Adinetida</taxon>
        <taxon>Adinetidae</taxon>
        <taxon>Adineta</taxon>
    </lineage>
</organism>
<evidence type="ECO:0000313" key="2">
    <source>
        <dbReference type="EMBL" id="CAF4415247.1"/>
    </source>
</evidence>
<evidence type="ECO:0000313" key="3">
    <source>
        <dbReference type="Proteomes" id="UP000663881"/>
    </source>
</evidence>
<feature type="non-terminal residue" evidence="2">
    <location>
        <position position="1"/>
    </location>
</feature>
<dbReference type="EMBL" id="CAJOAY010029821">
    <property type="protein sequence ID" value="CAF4415247.1"/>
    <property type="molecule type" value="Genomic_DNA"/>
</dbReference>
<name>A0A820Q5B4_9BILA</name>
<feature type="region of interest" description="Disordered" evidence="1">
    <location>
        <begin position="1"/>
        <end position="24"/>
    </location>
</feature>